<dbReference type="SUPFAM" id="SSF54593">
    <property type="entry name" value="Glyoxalase/Bleomycin resistance protein/Dihydroxybiphenyl dioxygenase"/>
    <property type="match status" value="1"/>
</dbReference>
<evidence type="ECO:0000313" key="3">
    <source>
        <dbReference type="Proteomes" id="UP001183414"/>
    </source>
</evidence>
<dbReference type="RefSeq" id="WP_311672144.1">
    <property type="nucleotide sequence ID" value="NZ_JAVREQ010000003.1"/>
</dbReference>
<dbReference type="InterPro" id="IPR037523">
    <property type="entry name" value="VOC_core"/>
</dbReference>
<dbReference type="Gene3D" id="3.10.180.10">
    <property type="entry name" value="2,3-Dihydroxybiphenyl 1,2-Dioxygenase, domain 1"/>
    <property type="match status" value="1"/>
</dbReference>
<dbReference type="InterPro" id="IPR029068">
    <property type="entry name" value="Glyas_Bleomycin-R_OHBP_Dase"/>
</dbReference>
<gene>
    <name evidence="2" type="ORF">RM572_05515</name>
</gene>
<dbReference type="Pfam" id="PF00903">
    <property type="entry name" value="Glyoxalase"/>
    <property type="match status" value="1"/>
</dbReference>
<accession>A0ABU2NMN8</accession>
<dbReference type="InterPro" id="IPR004360">
    <property type="entry name" value="Glyas_Fos-R_dOase_dom"/>
</dbReference>
<organism evidence="2 3">
    <name type="scientific">Streptomyces hazeniae</name>
    <dbReference type="NCBI Taxonomy" id="3075538"/>
    <lineage>
        <taxon>Bacteria</taxon>
        <taxon>Bacillati</taxon>
        <taxon>Actinomycetota</taxon>
        <taxon>Actinomycetes</taxon>
        <taxon>Kitasatosporales</taxon>
        <taxon>Streptomycetaceae</taxon>
        <taxon>Streptomyces</taxon>
    </lineage>
</organism>
<dbReference type="PROSITE" id="PS51819">
    <property type="entry name" value="VOC"/>
    <property type="match status" value="1"/>
</dbReference>
<dbReference type="PANTHER" id="PTHR36503:SF2">
    <property type="entry name" value="BLR2408 PROTEIN"/>
    <property type="match status" value="1"/>
</dbReference>
<sequence>MGKMIFVNLPVKDLSRSVEFFGKLGFTFNQQFTDENATAMEIDKDNGIYAMLLVEPFFKGFTKKEIADATKTTEAIVALGLESRAAVDELADKALASGGSPANEPMDEGYMYGRSFQDPDGHQWEVMWMDPSAVEPS</sequence>
<dbReference type="Proteomes" id="UP001183414">
    <property type="component" value="Unassembled WGS sequence"/>
</dbReference>
<dbReference type="EMBL" id="JAVREQ010000003">
    <property type="protein sequence ID" value="MDT0378236.1"/>
    <property type="molecule type" value="Genomic_DNA"/>
</dbReference>
<evidence type="ECO:0000313" key="2">
    <source>
        <dbReference type="EMBL" id="MDT0378236.1"/>
    </source>
</evidence>
<dbReference type="PANTHER" id="PTHR36503">
    <property type="entry name" value="BLR2520 PROTEIN"/>
    <property type="match status" value="1"/>
</dbReference>
<proteinExistence type="predicted"/>
<reference evidence="3" key="1">
    <citation type="submission" date="2023-07" db="EMBL/GenBank/DDBJ databases">
        <title>30 novel species of actinomycetes from the DSMZ collection.</title>
        <authorList>
            <person name="Nouioui I."/>
        </authorList>
    </citation>
    <scope>NUCLEOTIDE SEQUENCE [LARGE SCALE GENOMIC DNA]</scope>
    <source>
        <strain evidence="3">DSM 42041</strain>
    </source>
</reference>
<keyword evidence="3" id="KW-1185">Reference proteome</keyword>
<evidence type="ECO:0000259" key="1">
    <source>
        <dbReference type="PROSITE" id="PS51819"/>
    </source>
</evidence>
<comment type="caution">
    <text evidence="2">The sequence shown here is derived from an EMBL/GenBank/DDBJ whole genome shotgun (WGS) entry which is preliminary data.</text>
</comment>
<name>A0ABU2NMN8_9ACTN</name>
<feature type="domain" description="VOC" evidence="1">
    <location>
        <begin position="3"/>
        <end position="129"/>
    </location>
</feature>
<protein>
    <submittedName>
        <fullName evidence="2">VOC family protein</fullName>
    </submittedName>
</protein>